<dbReference type="PANTHER" id="PTHR24096">
    <property type="entry name" value="LONG-CHAIN-FATTY-ACID--COA LIGASE"/>
    <property type="match status" value="1"/>
</dbReference>
<dbReference type="Proteomes" id="UP000007798">
    <property type="component" value="Unassembled WGS sequence"/>
</dbReference>
<evidence type="ECO:0000256" key="3">
    <source>
        <dbReference type="ARBA" id="ARBA00023140"/>
    </source>
</evidence>
<dbReference type="OrthoDB" id="10253869at2759"/>
<dbReference type="Pfam" id="PF00501">
    <property type="entry name" value="AMP-binding"/>
    <property type="match status" value="1"/>
</dbReference>
<evidence type="ECO:0000259" key="5">
    <source>
        <dbReference type="Pfam" id="PF13193"/>
    </source>
</evidence>
<feature type="domain" description="AMP-dependent synthetase/ligase" evidence="4">
    <location>
        <begin position="40"/>
        <end position="401"/>
    </location>
</feature>
<dbReference type="GO" id="GO:0005777">
    <property type="term" value="C:peroxisome"/>
    <property type="evidence" value="ECO:0007669"/>
    <property type="project" value="UniProtKB-SubCell"/>
</dbReference>
<dbReference type="CDD" id="cd05911">
    <property type="entry name" value="Firefly_Luc_like"/>
    <property type="match status" value="1"/>
</dbReference>
<dbReference type="InterPro" id="IPR042099">
    <property type="entry name" value="ANL_N_sf"/>
</dbReference>
<dbReference type="Gene3D" id="3.30.300.30">
    <property type="match status" value="1"/>
</dbReference>
<name>B4NEZ8_DROWI</name>
<feature type="domain" description="AMP-binding enzyme C-terminal" evidence="5">
    <location>
        <begin position="452"/>
        <end position="529"/>
    </location>
</feature>
<dbReference type="AlphaFoldDB" id="B4NEZ8"/>
<dbReference type="InterPro" id="IPR020845">
    <property type="entry name" value="AMP-binding_CS"/>
</dbReference>
<sequence length="552" mass="61411">MCDLNGFPITTYDSELKIWSGGSEQSYFNDDLTVGQIIFKQLQREPQRIFQISHTENTRLTRWQMLQNAAKVSCYLRANNFITTTIETTDIVGIMARNSTHLAAIAYGCLFNGTPFHAVNPNVETKIVSDLFAITKPRIICCDAKDYRKVNEIAKSLDAQVIIIDGQVEGITNILDLLQVKLSESYEPTKFKRGIDRTMAILCSSGTTGTPKAVTISNSRKLFQAYSYLNADDVQYAPSTLDWLTGLLSLVTAGVYGTVRLISKETFSTAHFLDMCDHHGITWTVLANSHVAMLANAPDLQARQLLSLRHLLFAGGHCLVGTLEKMQSFLQAKGILRNAYGFTELGTVASSNYKVDSKPTSVGRLMANIRMRIVDDEGRNLGPKETGELFCHNGQTWQGYYGNPKATAEIQDPAGWFHTGDVGYFDDDNYLYIVERKKDMLKYLGMMYYPHEVEEVIAQMRNVAEVCVFGIWNETEGDAAAAAIVAKPGSQLLASQVQEFVRNNIPVQYKQLNGGIQIVQQLAKSANGKVNRQAVKAAYLNESQHCNLTSKQ</sequence>
<dbReference type="PhylomeDB" id="B4NEZ8"/>
<dbReference type="KEGG" id="dwi:6649759"/>
<proteinExistence type="inferred from homology"/>
<dbReference type="FunFam" id="3.30.300.30:FF:000007">
    <property type="entry name" value="4-coumarate--CoA ligase 2"/>
    <property type="match status" value="1"/>
</dbReference>
<keyword evidence="3" id="KW-0576">Peroxisome</keyword>
<evidence type="ECO:0000259" key="4">
    <source>
        <dbReference type="Pfam" id="PF00501"/>
    </source>
</evidence>
<protein>
    <recommendedName>
        <fullName evidence="8">AMP-dependent synthetase/ligase domain-containing protein</fullName>
    </recommendedName>
</protein>
<dbReference type="InParanoid" id="B4NEZ8"/>
<gene>
    <name evidence="6" type="primary">Dwil\GK22352</name>
    <name evidence="6" type="ORF">Dwil_GK22352</name>
</gene>
<dbReference type="PROSITE" id="PS00455">
    <property type="entry name" value="AMP_BINDING"/>
    <property type="match status" value="1"/>
</dbReference>
<dbReference type="SUPFAM" id="SSF56801">
    <property type="entry name" value="Acetyl-CoA synthetase-like"/>
    <property type="match status" value="1"/>
</dbReference>
<dbReference type="OMA" id="RILCCDS"/>
<dbReference type="PANTHER" id="PTHR24096:SF353">
    <property type="entry name" value="GH16244P-RELATED"/>
    <property type="match status" value="1"/>
</dbReference>
<organism evidence="6 7">
    <name type="scientific">Drosophila willistoni</name>
    <name type="common">Fruit fly</name>
    <dbReference type="NCBI Taxonomy" id="7260"/>
    <lineage>
        <taxon>Eukaryota</taxon>
        <taxon>Metazoa</taxon>
        <taxon>Ecdysozoa</taxon>
        <taxon>Arthropoda</taxon>
        <taxon>Hexapoda</taxon>
        <taxon>Insecta</taxon>
        <taxon>Pterygota</taxon>
        <taxon>Neoptera</taxon>
        <taxon>Endopterygota</taxon>
        <taxon>Diptera</taxon>
        <taxon>Brachycera</taxon>
        <taxon>Muscomorpha</taxon>
        <taxon>Ephydroidea</taxon>
        <taxon>Drosophilidae</taxon>
        <taxon>Drosophila</taxon>
        <taxon>Sophophora</taxon>
    </lineage>
</organism>
<dbReference type="STRING" id="7260.B4NEZ8"/>
<comment type="subcellular location">
    <subcellularLocation>
        <location evidence="1">Peroxisome</location>
    </subcellularLocation>
</comment>
<dbReference type="InterPro" id="IPR045851">
    <property type="entry name" value="AMP-bd_C_sf"/>
</dbReference>
<dbReference type="InterPro" id="IPR025110">
    <property type="entry name" value="AMP-bd_C"/>
</dbReference>
<dbReference type="GO" id="GO:0046949">
    <property type="term" value="P:fatty-acyl-CoA biosynthetic process"/>
    <property type="evidence" value="ECO:0007669"/>
    <property type="project" value="TreeGrafter"/>
</dbReference>
<evidence type="ECO:0000256" key="2">
    <source>
        <dbReference type="ARBA" id="ARBA00006432"/>
    </source>
</evidence>
<evidence type="ECO:0008006" key="8">
    <source>
        <dbReference type="Google" id="ProtNLM"/>
    </source>
</evidence>
<evidence type="ECO:0000313" key="7">
    <source>
        <dbReference type="Proteomes" id="UP000007798"/>
    </source>
</evidence>
<dbReference type="Gene3D" id="3.40.50.12780">
    <property type="entry name" value="N-terminal domain of ligase-like"/>
    <property type="match status" value="1"/>
</dbReference>
<dbReference type="GO" id="GO:0004467">
    <property type="term" value="F:long-chain fatty acid-CoA ligase activity"/>
    <property type="evidence" value="ECO:0007669"/>
    <property type="project" value="TreeGrafter"/>
</dbReference>
<dbReference type="FunFam" id="3.40.50.12780:FF:000025">
    <property type="entry name" value="luciferin 4-monooxygenase"/>
    <property type="match status" value="1"/>
</dbReference>
<accession>B4NEZ8</accession>
<comment type="similarity">
    <text evidence="2">Belongs to the ATP-dependent AMP-binding enzyme family.</text>
</comment>
<evidence type="ECO:0000256" key="1">
    <source>
        <dbReference type="ARBA" id="ARBA00004275"/>
    </source>
</evidence>
<dbReference type="InterPro" id="IPR000873">
    <property type="entry name" value="AMP-dep_synth/lig_dom"/>
</dbReference>
<dbReference type="HOGENOM" id="CLU_000022_59_2_1"/>
<reference evidence="6 7" key="1">
    <citation type="journal article" date="2007" name="Nature">
        <title>Evolution of genes and genomes on the Drosophila phylogeny.</title>
        <authorList>
            <consortium name="Drosophila 12 Genomes Consortium"/>
            <person name="Clark A.G."/>
            <person name="Eisen M.B."/>
            <person name="Smith D.R."/>
            <person name="Bergman C.M."/>
            <person name="Oliver B."/>
            <person name="Markow T.A."/>
            <person name="Kaufman T.C."/>
            <person name="Kellis M."/>
            <person name="Gelbart W."/>
            <person name="Iyer V.N."/>
            <person name="Pollard D.A."/>
            <person name="Sackton T.B."/>
            <person name="Larracuente A.M."/>
            <person name="Singh N.D."/>
            <person name="Abad J.P."/>
            <person name="Abt D.N."/>
            <person name="Adryan B."/>
            <person name="Aguade M."/>
            <person name="Akashi H."/>
            <person name="Anderson W.W."/>
            <person name="Aquadro C.F."/>
            <person name="Ardell D.H."/>
            <person name="Arguello R."/>
            <person name="Artieri C.G."/>
            <person name="Barbash D.A."/>
            <person name="Barker D."/>
            <person name="Barsanti P."/>
            <person name="Batterham P."/>
            <person name="Batzoglou S."/>
            <person name="Begun D."/>
            <person name="Bhutkar A."/>
            <person name="Blanco E."/>
            <person name="Bosak S.A."/>
            <person name="Bradley R.K."/>
            <person name="Brand A.D."/>
            <person name="Brent M.R."/>
            <person name="Brooks A.N."/>
            <person name="Brown R.H."/>
            <person name="Butlin R.K."/>
            <person name="Caggese C."/>
            <person name="Calvi B.R."/>
            <person name="Bernardo de Carvalho A."/>
            <person name="Caspi A."/>
            <person name="Castrezana S."/>
            <person name="Celniker S.E."/>
            <person name="Chang J.L."/>
            <person name="Chapple C."/>
            <person name="Chatterji S."/>
            <person name="Chinwalla A."/>
            <person name="Civetta A."/>
            <person name="Clifton S.W."/>
            <person name="Comeron J.M."/>
            <person name="Costello J.C."/>
            <person name="Coyne J.A."/>
            <person name="Daub J."/>
            <person name="David R.G."/>
            <person name="Delcher A.L."/>
            <person name="Delehaunty K."/>
            <person name="Do C.B."/>
            <person name="Ebling H."/>
            <person name="Edwards K."/>
            <person name="Eickbush T."/>
            <person name="Evans J.D."/>
            <person name="Filipski A."/>
            <person name="Findeiss S."/>
            <person name="Freyhult E."/>
            <person name="Fulton L."/>
            <person name="Fulton R."/>
            <person name="Garcia A.C."/>
            <person name="Gardiner A."/>
            <person name="Garfield D.A."/>
            <person name="Garvin B.E."/>
            <person name="Gibson G."/>
            <person name="Gilbert D."/>
            <person name="Gnerre S."/>
            <person name="Godfrey J."/>
            <person name="Good R."/>
            <person name="Gotea V."/>
            <person name="Gravely B."/>
            <person name="Greenberg A.J."/>
            <person name="Griffiths-Jones S."/>
            <person name="Gross S."/>
            <person name="Guigo R."/>
            <person name="Gustafson E.A."/>
            <person name="Haerty W."/>
            <person name="Hahn M.W."/>
            <person name="Halligan D.L."/>
            <person name="Halpern A.L."/>
            <person name="Halter G.M."/>
            <person name="Han M.V."/>
            <person name="Heger A."/>
            <person name="Hillier L."/>
            <person name="Hinrichs A.S."/>
            <person name="Holmes I."/>
            <person name="Hoskins R.A."/>
            <person name="Hubisz M.J."/>
            <person name="Hultmark D."/>
            <person name="Huntley M.A."/>
            <person name="Jaffe D.B."/>
            <person name="Jagadeeshan S."/>
            <person name="Jeck W.R."/>
            <person name="Johnson J."/>
            <person name="Jones C.D."/>
            <person name="Jordan W.C."/>
            <person name="Karpen G.H."/>
            <person name="Kataoka E."/>
            <person name="Keightley P.D."/>
            <person name="Kheradpour P."/>
            <person name="Kirkness E.F."/>
            <person name="Koerich L.B."/>
            <person name="Kristiansen K."/>
            <person name="Kudrna D."/>
            <person name="Kulathinal R.J."/>
            <person name="Kumar S."/>
            <person name="Kwok R."/>
            <person name="Lander E."/>
            <person name="Langley C.H."/>
            <person name="Lapoint R."/>
            <person name="Lazzaro B.P."/>
            <person name="Lee S.J."/>
            <person name="Levesque L."/>
            <person name="Li R."/>
            <person name="Lin C.F."/>
            <person name="Lin M.F."/>
            <person name="Lindblad-Toh K."/>
            <person name="Llopart A."/>
            <person name="Long M."/>
            <person name="Low L."/>
            <person name="Lozovsky E."/>
            <person name="Lu J."/>
            <person name="Luo M."/>
            <person name="Machado C.A."/>
            <person name="Makalowski W."/>
            <person name="Marzo M."/>
            <person name="Matsuda M."/>
            <person name="Matzkin L."/>
            <person name="McAllister B."/>
            <person name="McBride C.S."/>
            <person name="McKernan B."/>
            <person name="McKernan K."/>
            <person name="Mendez-Lago M."/>
            <person name="Minx P."/>
            <person name="Mollenhauer M.U."/>
            <person name="Montooth K."/>
            <person name="Mount S.M."/>
            <person name="Mu X."/>
            <person name="Myers E."/>
            <person name="Negre B."/>
            <person name="Newfeld S."/>
            <person name="Nielsen R."/>
            <person name="Noor M.A."/>
            <person name="O'Grady P."/>
            <person name="Pachter L."/>
            <person name="Papaceit M."/>
            <person name="Parisi M.J."/>
            <person name="Parisi M."/>
            <person name="Parts L."/>
            <person name="Pedersen J.S."/>
            <person name="Pesole G."/>
            <person name="Phillippy A.M."/>
            <person name="Ponting C.P."/>
            <person name="Pop M."/>
            <person name="Porcelli D."/>
            <person name="Powell J.R."/>
            <person name="Prohaska S."/>
            <person name="Pruitt K."/>
            <person name="Puig M."/>
            <person name="Quesneville H."/>
            <person name="Ram K.R."/>
            <person name="Rand D."/>
            <person name="Rasmussen M.D."/>
            <person name="Reed L.K."/>
            <person name="Reenan R."/>
            <person name="Reily A."/>
            <person name="Remington K.A."/>
            <person name="Rieger T.T."/>
            <person name="Ritchie M.G."/>
            <person name="Robin C."/>
            <person name="Rogers Y.H."/>
            <person name="Rohde C."/>
            <person name="Rozas J."/>
            <person name="Rubenfield M.J."/>
            <person name="Ruiz A."/>
            <person name="Russo S."/>
            <person name="Salzberg S.L."/>
            <person name="Sanchez-Gracia A."/>
            <person name="Saranga D.J."/>
            <person name="Sato H."/>
            <person name="Schaeffer S.W."/>
            <person name="Schatz M.C."/>
            <person name="Schlenke T."/>
            <person name="Schwartz R."/>
            <person name="Segarra C."/>
            <person name="Singh R.S."/>
            <person name="Sirot L."/>
            <person name="Sirota M."/>
            <person name="Sisneros N.B."/>
            <person name="Smith C.D."/>
            <person name="Smith T.F."/>
            <person name="Spieth J."/>
            <person name="Stage D.E."/>
            <person name="Stark A."/>
            <person name="Stephan W."/>
            <person name="Strausberg R.L."/>
            <person name="Strempel S."/>
            <person name="Sturgill D."/>
            <person name="Sutton G."/>
            <person name="Sutton G.G."/>
            <person name="Tao W."/>
            <person name="Teichmann S."/>
            <person name="Tobari Y.N."/>
            <person name="Tomimura Y."/>
            <person name="Tsolas J.M."/>
            <person name="Valente V.L."/>
            <person name="Venter E."/>
            <person name="Venter J.C."/>
            <person name="Vicario S."/>
            <person name="Vieira F.G."/>
            <person name="Vilella A.J."/>
            <person name="Villasante A."/>
            <person name="Walenz B."/>
            <person name="Wang J."/>
            <person name="Wasserman M."/>
            <person name="Watts T."/>
            <person name="Wilson D."/>
            <person name="Wilson R.K."/>
            <person name="Wing R.A."/>
            <person name="Wolfner M.F."/>
            <person name="Wong A."/>
            <person name="Wong G.K."/>
            <person name="Wu C.I."/>
            <person name="Wu G."/>
            <person name="Yamamoto D."/>
            <person name="Yang H.P."/>
            <person name="Yang S.P."/>
            <person name="Yorke J.A."/>
            <person name="Yoshida K."/>
            <person name="Zdobnov E."/>
            <person name="Zhang P."/>
            <person name="Zhang Y."/>
            <person name="Zimin A.V."/>
            <person name="Baldwin J."/>
            <person name="Abdouelleil A."/>
            <person name="Abdulkadir J."/>
            <person name="Abebe A."/>
            <person name="Abera B."/>
            <person name="Abreu J."/>
            <person name="Acer S.C."/>
            <person name="Aftuck L."/>
            <person name="Alexander A."/>
            <person name="An P."/>
            <person name="Anderson E."/>
            <person name="Anderson S."/>
            <person name="Arachi H."/>
            <person name="Azer M."/>
            <person name="Bachantsang P."/>
            <person name="Barry A."/>
            <person name="Bayul T."/>
            <person name="Berlin A."/>
            <person name="Bessette D."/>
            <person name="Bloom T."/>
            <person name="Blye J."/>
            <person name="Boguslavskiy L."/>
            <person name="Bonnet C."/>
            <person name="Boukhgalter B."/>
            <person name="Bourzgui I."/>
            <person name="Brown A."/>
            <person name="Cahill P."/>
            <person name="Channer S."/>
            <person name="Cheshatsang Y."/>
            <person name="Chuda L."/>
            <person name="Citroen M."/>
            <person name="Collymore A."/>
            <person name="Cooke P."/>
            <person name="Costello M."/>
            <person name="D'Aco K."/>
            <person name="Daza R."/>
            <person name="De Haan G."/>
            <person name="DeGray S."/>
            <person name="DeMaso C."/>
            <person name="Dhargay N."/>
            <person name="Dooley K."/>
            <person name="Dooley E."/>
            <person name="Doricent M."/>
            <person name="Dorje P."/>
            <person name="Dorjee K."/>
            <person name="Dupes A."/>
            <person name="Elong R."/>
            <person name="Falk J."/>
            <person name="Farina A."/>
            <person name="Faro S."/>
            <person name="Ferguson D."/>
            <person name="Fisher S."/>
            <person name="Foley C.D."/>
            <person name="Franke A."/>
            <person name="Friedrich D."/>
            <person name="Gadbois L."/>
            <person name="Gearin G."/>
            <person name="Gearin C.R."/>
            <person name="Giannoukos G."/>
            <person name="Goode T."/>
            <person name="Graham J."/>
            <person name="Grandbois E."/>
            <person name="Grewal S."/>
            <person name="Gyaltsen K."/>
            <person name="Hafez N."/>
            <person name="Hagos B."/>
            <person name="Hall J."/>
            <person name="Henson C."/>
            <person name="Hollinger A."/>
            <person name="Honan T."/>
            <person name="Huard M.D."/>
            <person name="Hughes L."/>
            <person name="Hurhula B."/>
            <person name="Husby M.E."/>
            <person name="Kamat A."/>
            <person name="Kanga B."/>
            <person name="Kashin S."/>
            <person name="Khazanovich D."/>
            <person name="Kisner P."/>
            <person name="Lance K."/>
            <person name="Lara M."/>
            <person name="Lee W."/>
            <person name="Lennon N."/>
            <person name="Letendre F."/>
            <person name="LeVine R."/>
            <person name="Lipovsky A."/>
            <person name="Liu X."/>
            <person name="Liu J."/>
            <person name="Liu S."/>
            <person name="Lokyitsang T."/>
            <person name="Lokyitsang Y."/>
            <person name="Lubonja R."/>
            <person name="Lui A."/>
            <person name="MacDonald P."/>
            <person name="Magnisalis V."/>
            <person name="Maru K."/>
            <person name="Matthews C."/>
            <person name="McCusker W."/>
            <person name="McDonough S."/>
            <person name="Mehta T."/>
            <person name="Meldrim J."/>
            <person name="Meneus L."/>
            <person name="Mihai O."/>
            <person name="Mihalev A."/>
            <person name="Mihova T."/>
            <person name="Mittelman R."/>
            <person name="Mlenga V."/>
            <person name="Montmayeur A."/>
            <person name="Mulrain L."/>
            <person name="Navidi A."/>
            <person name="Naylor J."/>
            <person name="Negash T."/>
            <person name="Nguyen T."/>
            <person name="Nguyen N."/>
            <person name="Nicol R."/>
            <person name="Norbu C."/>
            <person name="Norbu N."/>
            <person name="Novod N."/>
            <person name="O'Neill B."/>
            <person name="Osman S."/>
            <person name="Markiewicz E."/>
            <person name="Oyono O.L."/>
            <person name="Patti C."/>
            <person name="Phunkhang P."/>
            <person name="Pierre F."/>
            <person name="Priest M."/>
            <person name="Raghuraman S."/>
            <person name="Rege F."/>
            <person name="Reyes R."/>
            <person name="Rise C."/>
            <person name="Rogov P."/>
            <person name="Ross K."/>
            <person name="Ryan E."/>
            <person name="Settipalli S."/>
            <person name="Shea T."/>
            <person name="Sherpa N."/>
            <person name="Shi L."/>
            <person name="Shih D."/>
            <person name="Sparrow T."/>
            <person name="Spaulding J."/>
            <person name="Stalker J."/>
            <person name="Stange-Thomann N."/>
            <person name="Stavropoulos S."/>
            <person name="Stone C."/>
            <person name="Strader C."/>
            <person name="Tesfaye S."/>
            <person name="Thomson T."/>
            <person name="Thoulutsang Y."/>
            <person name="Thoulutsang D."/>
            <person name="Topham K."/>
            <person name="Topping I."/>
            <person name="Tsamla T."/>
            <person name="Vassiliev H."/>
            <person name="Vo A."/>
            <person name="Wangchuk T."/>
            <person name="Wangdi T."/>
            <person name="Weiand M."/>
            <person name="Wilkinson J."/>
            <person name="Wilson A."/>
            <person name="Yadav S."/>
            <person name="Young G."/>
            <person name="Yu Q."/>
            <person name="Zembek L."/>
            <person name="Zhong D."/>
            <person name="Zimmer A."/>
            <person name="Zwirko Z."/>
            <person name="Jaffe D.B."/>
            <person name="Alvarez P."/>
            <person name="Brockman W."/>
            <person name="Butler J."/>
            <person name="Chin C."/>
            <person name="Gnerre S."/>
            <person name="Grabherr M."/>
            <person name="Kleber M."/>
            <person name="Mauceli E."/>
            <person name="MacCallum I."/>
        </authorList>
    </citation>
    <scope>NUCLEOTIDE SEQUENCE [LARGE SCALE GENOMIC DNA]</scope>
    <source>
        <strain evidence="7">Tucson 14030-0811.24</strain>
    </source>
</reference>
<dbReference type="Pfam" id="PF13193">
    <property type="entry name" value="AMP-binding_C"/>
    <property type="match status" value="1"/>
</dbReference>
<keyword evidence="7" id="KW-1185">Reference proteome</keyword>
<dbReference type="EMBL" id="CH964251">
    <property type="protein sequence ID" value="EDW83373.1"/>
    <property type="molecule type" value="Genomic_DNA"/>
</dbReference>
<evidence type="ECO:0000313" key="6">
    <source>
        <dbReference type="EMBL" id="EDW83373.1"/>
    </source>
</evidence>
<dbReference type="eggNOG" id="KOG1176">
    <property type="taxonomic scope" value="Eukaryota"/>
</dbReference>
<dbReference type="SMR" id="B4NEZ8"/>